<comment type="caution">
    <text evidence="1">The sequence shown here is derived from an EMBL/GenBank/DDBJ whole genome shotgun (WGS) entry which is preliminary data.</text>
</comment>
<proteinExistence type="predicted"/>
<gene>
    <name evidence="1" type="ORF">N476_18920</name>
</gene>
<name>A0A167E148_9GAMM</name>
<accession>A0A167E148</accession>
<protein>
    <submittedName>
        <fullName evidence="1">Uncharacterized protein</fullName>
    </submittedName>
</protein>
<evidence type="ECO:0000313" key="1">
    <source>
        <dbReference type="EMBL" id="KZN49866.1"/>
    </source>
</evidence>
<sequence length="114" mass="13399">MVIKSLQAMKIAQQFPYLNLTHLSQAMLTDPKQNNFKEILFKATNRKGKVDFGDRIERNIENKQIIPRIDQRYRATVLSEFLKLGKPECKPVCPKFRVAYYALLHRKVSTCHYN</sequence>
<dbReference type="EMBL" id="AUXZ01000080">
    <property type="protein sequence ID" value="KZN49866.1"/>
    <property type="molecule type" value="Genomic_DNA"/>
</dbReference>
<dbReference type="AlphaFoldDB" id="A0A167E148"/>
<reference evidence="1 2" key="1">
    <citation type="submission" date="2013-07" db="EMBL/GenBank/DDBJ databases">
        <title>Comparative Genomic and Metabolomic Analysis of Twelve Strains of Pseudoalteromonas luteoviolacea.</title>
        <authorList>
            <person name="Vynne N.G."/>
            <person name="Mansson M."/>
            <person name="Gram L."/>
        </authorList>
    </citation>
    <scope>NUCLEOTIDE SEQUENCE [LARGE SCALE GENOMIC DNA]</scope>
    <source>
        <strain evidence="1 2">H33</strain>
    </source>
</reference>
<dbReference type="Proteomes" id="UP000076503">
    <property type="component" value="Unassembled WGS sequence"/>
</dbReference>
<organism evidence="1 2">
    <name type="scientific">Pseudoalteromonas luteoviolacea H33</name>
    <dbReference type="NCBI Taxonomy" id="1365251"/>
    <lineage>
        <taxon>Bacteria</taxon>
        <taxon>Pseudomonadati</taxon>
        <taxon>Pseudomonadota</taxon>
        <taxon>Gammaproteobacteria</taxon>
        <taxon>Alteromonadales</taxon>
        <taxon>Pseudoalteromonadaceae</taxon>
        <taxon>Pseudoalteromonas</taxon>
    </lineage>
</organism>
<evidence type="ECO:0000313" key="2">
    <source>
        <dbReference type="Proteomes" id="UP000076503"/>
    </source>
</evidence>
<dbReference type="RefSeq" id="WP_063362459.1">
    <property type="nucleotide sequence ID" value="NZ_AUXZ01000080.1"/>
</dbReference>
<dbReference type="OrthoDB" id="8451561at2"/>